<sequence length="122" mass="13127">MGLPWFRADTNLPTHDKMLDLLGRSPKGKGAAFVYVCSLAYSAGHDTSGFIAKAALPFVHGTPTEARLLAETRLWEIVEGGWQIRNWGTRQLVGAEAQAIHESAVERGRKGGQAKARGVANG</sequence>
<name>A0ABX6YLV5_9MICO</name>
<proteinExistence type="predicted"/>
<dbReference type="RefSeq" id="WP_166989366.1">
    <property type="nucleotide sequence ID" value="NZ_CP061169.1"/>
</dbReference>
<keyword evidence="2" id="KW-1185">Reference proteome</keyword>
<protein>
    <submittedName>
        <fullName evidence="1">Uncharacterized protein</fullName>
    </submittedName>
</protein>
<evidence type="ECO:0000313" key="1">
    <source>
        <dbReference type="EMBL" id="QPZ39723.1"/>
    </source>
</evidence>
<reference evidence="1 2" key="1">
    <citation type="submission" date="2020-12" db="EMBL/GenBank/DDBJ databases">
        <title>Microbacterium sp. HY060.</title>
        <authorList>
            <person name="Zhou J."/>
        </authorList>
    </citation>
    <scope>NUCLEOTIDE SEQUENCE [LARGE SCALE GENOMIC DNA]</scope>
    <source>
        <strain evidence="1 2">HY60</strain>
    </source>
</reference>
<dbReference type="EMBL" id="CP061169">
    <property type="protein sequence ID" value="QPZ39723.1"/>
    <property type="molecule type" value="Genomic_DNA"/>
</dbReference>
<accession>A0ABX6YLV5</accession>
<organism evidence="1 2">
    <name type="scientific">Paramicrobacterium chengjingii</name>
    <dbReference type="NCBI Taxonomy" id="2769067"/>
    <lineage>
        <taxon>Bacteria</taxon>
        <taxon>Bacillati</taxon>
        <taxon>Actinomycetota</taxon>
        <taxon>Actinomycetes</taxon>
        <taxon>Micrococcales</taxon>
        <taxon>Microbacteriaceae</taxon>
        <taxon>Paramicrobacterium</taxon>
    </lineage>
</organism>
<evidence type="ECO:0000313" key="2">
    <source>
        <dbReference type="Proteomes" id="UP000662814"/>
    </source>
</evidence>
<dbReference type="Proteomes" id="UP000662814">
    <property type="component" value="Chromosome"/>
</dbReference>
<gene>
    <name evidence="1" type="ORF">HCR76_06670</name>
</gene>